<evidence type="ECO:0000313" key="2">
    <source>
        <dbReference type="EMBL" id="USR90142.1"/>
    </source>
</evidence>
<reference evidence="2" key="1">
    <citation type="submission" date="2022-06" db="EMBL/GenBank/DDBJ databases">
        <title>Genome sequence of Phormidium yuhuli AB48 isolated from an industrial photobioreactor environment.</title>
        <authorList>
            <person name="Qiu Y."/>
            <person name="Noonan A.J.C."/>
            <person name="Dofher K."/>
            <person name="Koch M."/>
            <person name="Kieft B."/>
            <person name="Lin X."/>
            <person name="Ziels R.M."/>
            <person name="Hallam S.J."/>
        </authorList>
    </citation>
    <scope>NUCLEOTIDE SEQUENCE</scope>
    <source>
        <strain evidence="2">AB48</strain>
    </source>
</reference>
<gene>
    <name evidence="2" type="ORF">NEA10_14985</name>
</gene>
<keyword evidence="3" id="KW-1185">Reference proteome</keyword>
<dbReference type="InterPro" id="IPR036465">
    <property type="entry name" value="vWFA_dom_sf"/>
</dbReference>
<sequence length="301" mass="35267">MISEMKKTTCHSIYNRQVYILIDQGSGMDKTDPGKSLSRWELIAENVQGDMNNMMRDRAGHKVCDEFSIYLFSRNRVGRKITVDKHSSFRRNVIEENYPDTNRFITRTLESCLQDWQQRSQQKKYAEKAFIVIYTSGIFDDFKKFNKRVLELNNNFGDSDAIKIIVIGVGGDFEESHVISSMLKLYFSQKKSYVFFFESTSQMTGIIDLLETSINITTGDFIPQWIRNRYPDLCRQYNQPNPEHSKSISRNKQKIHKCPRCGSQNSIKNGYLVNKNERKQRLKCKDCGRNYLEKYNKNVDS</sequence>
<dbReference type="SUPFAM" id="SSF53300">
    <property type="entry name" value="vWA-like"/>
    <property type="match status" value="1"/>
</dbReference>
<dbReference type="Proteomes" id="UP001056708">
    <property type="component" value="Chromosome"/>
</dbReference>
<organism evidence="2 3">
    <name type="scientific">Phormidium yuhuli AB48</name>
    <dbReference type="NCBI Taxonomy" id="2940671"/>
    <lineage>
        <taxon>Bacteria</taxon>
        <taxon>Bacillati</taxon>
        <taxon>Cyanobacteriota</taxon>
        <taxon>Cyanophyceae</taxon>
        <taxon>Oscillatoriophycideae</taxon>
        <taxon>Oscillatoriales</taxon>
        <taxon>Oscillatoriaceae</taxon>
        <taxon>Phormidium</taxon>
        <taxon>Phormidium yuhuli</taxon>
    </lineage>
</organism>
<dbReference type="Gene3D" id="3.40.50.410">
    <property type="entry name" value="von Willebrand factor, type A domain"/>
    <property type="match status" value="1"/>
</dbReference>
<dbReference type="InterPro" id="IPR002035">
    <property type="entry name" value="VWF_A"/>
</dbReference>
<dbReference type="RefSeq" id="WP_252661934.1">
    <property type="nucleotide sequence ID" value="NZ_CP098611.1"/>
</dbReference>
<feature type="domain" description="VWFA" evidence="1">
    <location>
        <begin position="17"/>
        <end position="210"/>
    </location>
</feature>
<name>A0ABY5AMT8_9CYAN</name>
<protein>
    <recommendedName>
        <fullName evidence="1">VWFA domain-containing protein</fullName>
    </recommendedName>
</protein>
<evidence type="ECO:0000313" key="3">
    <source>
        <dbReference type="Proteomes" id="UP001056708"/>
    </source>
</evidence>
<dbReference type="PROSITE" id="PS50234">
    <property type="entry name" value="VWFA"/>
    <property type="match status" value="1"/>
</dbReference>
<evidence type="ECO:0000259" key="1">
    <source>
        <dbReference type="PROSITE" id="PS50234"/>
    </source>
</evidence>
<accession>A0ABY5AMT8</accession>
<dbReference type="EMBL" id="CP098611">
    <property type="protein sequence ID" value="USR90142.1"/>
    <property type="molecule type" value="Genomic_DNA"/>
</dbReference>
<proteinExistence type="predicted"/>